<dbReference type="KEGG" id="cci:CC1G_04335"/>
<feature type="compositionally biased region" description="Low complexity" evidence="1">
    <location>
        <begin position="310"/>
        <end position="342"/>
    </location>
</feature>
<organism evidence="2 3">
    <name type="scientific">Coprinopsis cinerea (strain Okayama-7 / 130 / ATCC MYA-4618 / FGSC 9003)</name>
    <name type="common">Inky cap fungus</name>
    <name type="synonym">Hormographiella aspergillata</name>
    <dbReference type="NCBI Taxonomy" id="240176"/>
    <lineage>
        <taxon>Eukaryota</taxon>
        <taxon>Fungi</taxon>
        <taxon>Dikarya</taxon>
        <taxon>Basidiomycota</taxon>
        <taxon>Agaricomycotina</taxon>
        <taxon>Agaricomycetes</taxon>
        <taxon>Agaricomycetidae</taxon>
        <taxon>Agaricales</taxon>
        <taxon>Agaricineae</taxon>
        <taxon>Psathyrellaceae</taxon>
        <taxon>Coprinopsis</taxon>
    </lineage>
</organism>
<feature type="compositionally biased region" description="Basic and acidic residues" evidence="1">
    <location>
        <begin position="1053"/>
        <end position="1062"/>
    </location>
</feature>
<feature type="compositionally biased region" description="Basic and acidic residues" evidence="1">
    <location>
        <begin position="64"/>
        <end position="84"/>
    </location>
</feature>
<feature type="region of interest" description="Disordered" evidence="1">
    <location>
        <begin position="40"/>
        <end position="84"/>
    </location>
</feature>
<comment type="caution">
    <text evidence="2">The sequence shown here is derived from an EMBL/GenBank/DDBJ whole genome shotgun (WGS) entry which is preliminary data.</text>
</comment>
<dbReference type="OMA" id="SITHGHA"/>
<evidence type="ECO:0000313" key="3">
    <source>
        <dbReference type="Proteomes" id="UP000001861"/>
    </source>
</evidence>
<accession>A8N0N2</accession>
<feature type="compositionally biased region" description="Polar residues" evidence="1">
    <location>
        <begin position="117"/>
        <end position="141"/>
    </location>
</feature>
<dbReference type="EMBL" id="AACS02000001">
    <property type="protein sequence ID" value="EAU93356.2"/>
    <property type="molecule type" value="Genomic_DNA"/>
</dbReference>
<keyword evidence="3" id="KW-1185">Reference proteome</keyword>
<feature type="compositionally biased region" description="Basic and acidic residues" evidence="1">
    <location>
        <begin position="598"/>
        <end position="607"/>
    </location>
</feature>
<feature type="compositionally biased region" description="Acidic residues" evidence="1">
    <location>
        <begin position="743"/>
        <end position="754"/>
    </location>
</feature>
<reference evidence="2 3" key="1">
    <citation type="journal article" date="2010" name="Proc. Natl. Acad. Sci. U.S.A.">
        <title>Insights into evolution of multicellular fungi from the assembled chromosomes of the mushroom Coprinopsis cinerea (Coprinus cinereus).</title>
        <authorList>
            <person name="Stajich J.E."/>
            <person name="Wilke S.K."/>
            <person name="Ahren D."/>
            <person name="Au C.H."/>
            <person name="Birren B.W."/>
            <person name="Borodovsky M."/>
            <person name="Burns C."/>
            <person name="Canback B."/>
            <person name="Casselton L.A."/>
            <person name="Cheng C.K."/>
            <person name="Deng J."/>
            <person name="Dietrich F.S."/>
            <person name="Fargo D.C."/>
            <person name="Farman M.L."/>
            <person name="Gathman A.C."/>
            <person name="Goldberg J."/>
            <person name="Guigo R."/>
            <person name="Hoegger P.J."/>
            <person name="Hooker J.B."/>
            <person name="Huggins A."/>
            <person name="James T.Y."/>
            <person name="Kamada T."/>
            <person name="Kilaru S."/>
            <person name="Kodira C."/>
            <person name="Kues U."/>
            <person name="Kupfer D."/>
            <person name="Kwan H.S."/>
            <person name="Lomsadze A."/>
            <person name="Li W."/>
            <person name="Lilly W.W."/>
            <person name="Ma L.J."/>
            <person name="Mackey A.J."/>
            <person name="Manning G."/>
            <person name="Martin F."/>
            <person name="Muraguchi H."/>
            <person name="Natvig D.O."/>
            <person name="Palmerini H."/>
            <person name="Ramesh M.A."/>
            <person name="Rehmeyer C.J."/>
            <person name="Roe B.A."/>
            <person name="Shenoy N."/>
            <person name="Stanke M."/>
            <person name="Ter-Hovhannisyan V."/>
            <person name="Tunlid A."/>
            <person name="Velagapudi R."/>
            <person name="Vision T.J."/>
            <person name="Zeng Q."/>
            <person name="Zolan M.E."/>
            <person name="Pukkila P.J."/>
        </authorList>
    </citation>
    <scope>NUCLEOTIDE SEQUENCE [LARGE SCALE GENOMIC DNA]</scope>
    <source>
        <strain evidence="3">Okayama-7 / 130 / ATCC MYA-4618 / FGSC 9003</strain>
    </source>
</reference>
<feature type="compositionally biased region" description="Acidic residues" evidence="1">
    <location>
        <begin position="253"/>
        <end position="263"/>
    </location>
</feature>
<dbReference type="AlphaFoldDB" id="A8N0N2"/>
<protein>
    <submittedName>
        <fullName evidence="2">Uncharacterized protein</fullName>
    </submittedName>
</protein>
<dbReference type="Proteomes" id="UP000001861">
    <property type="component" value="Unassembled WGS sequence"/>
</dbReference>
<evidence type="ECO:0000256" key="1">
    <source>
        <dbReference type="SAM" id="MobiDB-lite"/>
    </source>
</evidence>
<feature type="region of interest" description="Disordered" evidence="1">
    <location>
        <begin position="298"/>
        <end position="530"/>
    </location>
</feature>
<feature type="compositionally biased region" description="Low complexity" evidence="1">
    <location>
        <begin position="919"/>
        <end position="959"/>
    </location>
</feature>
<feature type="compositionally biased region" description="Low complexity" evidence="1">
    <location>
        <begin position="453"/>
        <end position="474"/>
    </location>
</feature>
<feature type="compositionally biased region" description="Low complexity" evidence="1">
    <location>
        <begin position="643"/>
        <end position="655"/>
    </location>
</feature>
<feature type="compositionally biased region" description="Polar residues" evidence="1">
    <location>
        <begin position="685"/>
        <end position="694"/>
    </location>
</feature>
<evidence type="ECO:0000313" key="2">
    <source>
        <dbReference type="EMBL" id="EAU93356.2"/>
    </source>
</evidence>
<feature type="compositionally biased region" description="Polar residues" evidence="1">
    <location>
        <begin position="706"/>
        <end position="719"/>
    </location>
</feature>
<feature type="compositionally biased region" description="Low complexity" evidence="1">
    <location>
        <begin position="885"/>
        <end position="906"/>
    </location>
</feature>
<sequence>MHSPDLSYLQSVPPPETIPLRPCCPNCEEVTNSYLRTTLLNYPQPPEHRGSKCPPAPLIGGSAGDDKDTEKEKGNNEKGKDKEKHHCKTGEWCEKWSRGATKRVIQQRRRRSSSVSTFTGLTISPNTTSSSSQGTLGVQTSGEGGAISPTAFGVSLEECEAGGEEMWSPTLGVPSPVTPTLAAVGQQASLGAAASLLGKDKPLPDVKIDQVDSPSPETSANQVATSFETEGASLDAASSMTSANANANNTAPDTEDSELETDLEASPLVAPLVPTAIAVDEVDKKIRLQRSMELGLVPKGLQGKTGGMVSSGTTATASASSSSTTPLEASSSVESLSQSEGENPAGGLKPSPSTTTTTTVLASSSRDTLQLPPRAMNAHERASSGDSSLSSSSLSSLSGSAASGSGSGSESESTTLPPSLSRSNPTSGTVTPVQPQFQQQQQQQRVSAPGSIRSVHSRGSTRSSHGHGQSPPGSITHGHASSQNQSPHASLRGSPRGSLRGSPHASGRSTPLKGCLKNASEGGGRILSDAEVELREARRALRRLKAAQQGLGGGSRPEEEGDSDSDDTGSGSGGRSGSGGGRGSGSKTRTGGRSSGSESEREREGKGRIVRGGRKFDMSTTGCDEVFEVGRRKRHSYHGFTASSSSSSPSSSYPSTDAAKWTTTRPPAVPLAINTRAANDLGRTGTISVPTTPTKGRGKGYVPTKIFTSHSYDAYTSPTRRAASDGDAPTLTRRGLIRRGSEADVDDDEDEDELLFPLPRSPAATPSPKPSGSGRNSRSGSARSSPVPPVPVVIEQGPIGGSGDEGQGEEKEGEEGDKGKGNEEGGDARVPFPDDSPRPQDSPSTASATPTAPVAEGSTPSAPAATTSSNTLQPPPLTDFKRTLHPSGHGRPPSRPGSRPGSSHSRTFSDPLVSRHFINNAINNASASTSSTSPANATSSGTPGAATASAAATVTSDGSLQVSDGSGPGKRERRASGGSIALASARLEAEALPPSFTAPSRRSPLLPFLSHSPLFSSSSSSSHSQSHSHASQSPASPPSAFARRGQHSGHGGSKKDKDRDGESGGNGGGKRKPSFSLRMKALKGVGVDVLKGVSSIGGAARM</sequence>
<dbReference type="VEuPathDB" id="FungiDB:CC1G_04335"/>
<dbReference type="HOGENOM" id="CLU_282989_0_0_1"/>
<feature type="compositionally biased region" description="Low complexity" evidence="1">
    <location>
        <begin position="384"/>
        <end position="421"/>
    </location>
</feature>
<feature type="compositionally biased region" description="Basic and acidic residues" evidence="1">
    <location>
        <begin position="816"/>
        <end position="827"/>
    </location>
</feature>
<feature type="region of interest" description="Disordered" evidence="1">
    <location>
        <begin position="1013"/>
        <end position="1077"/>
    </location>
</feature>
<feature type="compositionally biased region" description="Polar residues" evidence="1">
    <location>
        <begin position="422"/>
        <end position="433"/>
    </location>
</feature>
<feature type="compositionally biased region" description="Low complexity" evidence="1">
    <location>
        <begin position="1013"/>
        <end position="1043"/>
    </location>
</feature>
<name>A8N0N2_COPC7</name>
<feature type="compositionally biased region" description="Low complexity" evidence="1">
    <location>
        <begin position="585"/>
        <end position="597"/>
    </location>
</feature>
<feature type="compositionally biased region" description="Low complexity" evidence="1">
    <location>
        <begin position="236"/>
        <end position="251"/>
    </location>
</feature>
<gene>
    <name evidence="2" type="ORF">CC1G_04335</name>
</gene>
<feature type="compositionally biased region" description="Low complexity" evidence="1">
    <location>
        <begin position="434"/>
        <end position="444"/>
    </location>
</feature>
<feature type="compositionally biased region" description="Low complexity" evidence="1">
    <location>
        <begin position="839"/>
        <end position="869"/>
    </location>
</feature>
<dbReference type="RefSeq" id="XP_001828364.2">
    <property type="nucleotide sequence ID" value="XM_001828312.2"/>
</dbReference>
<feature type="region of interest" description="Disordered" evidence="1">
    <location>
        <begin position="103"/>
        <end position="149"/>
    </location>
</feature>
<feature type="compositionally biased region" description="Polar residues" evidence="1">
    <location>
        <begin position="212"/>
        <end position="228"/>
    </location>
</feature>
<feature type="compositionally biased region" description="Gly residues" evidence="1">
    <location>
        <begin position="570"/>
        <end position="584"/>
    </location>
</feature>
<feature type="region of interest" description="Disordered" evidence="1">
    <location>
        <begin position="207"/>
        <end position="263"/>
    </location>
</feature>
<feature type="compositionally biased region" description="Low complexity" evidence="1">
    <location>
        <begin position="770"/>
        <end position="785"/>
    </location>
</feature>
<feature type="region of interest" description="Disordered" evidence="1">
    <location>
        <begin position="682"/>
        <end position="977"/>
    </location>
</feature>
<dbReference type="InParanoid" id="A8N0N2"/>
<feature type="region of interest" description="Disordered" evidence="1">
    <location>
        <begin position="545"/>
        <end position="623"/>
    </location>
</feature>
<proteinExistence type="predicted"/>
<feature type="region of interest" description="Disordered" evidence="1">
    <location>
        <begin position="637"/>
        <end position="666"/>
    </location>
</feature>
<feature type="compositionally biased region" description="Polar residues" evidence="1">
    <location>
        <begin position="479"/>
        <end position="488"/>
    </location>
</feature>
<dbReference type="GeneID" id="6004782"/>